<evidence type="ECO:0000313" key="3">
    <source>
        <dbReference type="Proteomes" id="UP001153620"/>
    </source>
</evidence>
<name>A0A9N9S958_9DIPT</name>
<feature type="transmembrane region" description="Helical" evidence="1">
    <location>
        <begin position="75"/>
        <end position="96"/>
    </location>
</feature>
<evidence type="ECO:0000256" key="1">
    <source>
        <dbReference type="SAM" id="Phobius"/>
    </source>
</evidence>
<dbReference type="Proteomes" id="UP001153620">
    <property type="component" value="Chromosome 4"/>
</dbReference>
<protein>
    <submittedName>
        <fullName evidence="2">Uncharacterized protein</fullName>
    </submittedName>
</protein>
<feature type="transmembrane region" description="Helical" evidence="1">
    <location>
        <begin position="135"/>
        <end position="153"/>
    </location>
</feature>
<keyword evidence="1" id="KW-0812">Transmembrane</keyword>
<organism evidence="2 3">
    <name type="scientific">Chironomus riparius</name>
    <dbReference type="NCBI Taxonomy" id="315576"/>
    <lineage>
        <taxon>Eukaryota</taxon>
        <taxon>Metazoa</taxon>
        <taxon>Ecdysozoa</taxon>
        <taxon>Arthropoda</taxon>
        <taxon>Hexapoda</taxon>
        <taxon>Insecta</taxon>
        <taxon>Pterygota</taxon>
        <taxon>Neoptera</taxon>
        <taxon>Endopterygota</taxon>
        <taxon>Diptera</taxon>
        <taxon>Nematocera</taxon>
        <taxon>Chironomoidea</taxon>
        <taxon>Chironomidae</taxon>
        <taxon>Chironominae</taxon>
        <taxon>Chironomus</taxon>
    </lineage>
</organism>
<evidence type="ECO:0000313" key="2">
    <source>
        <dbReference type="EMBL" id="CAG9810576.1"/>
    </source>
</evidence>
<accession>A0A9N9S958</accession>
<keyword evidence="1" id="KW-1133">Transmembrane helix</keyword>
<feature type="transmembrane region" description="Helical" evidence="1">
    <location>
        <begin position="108"/>
        <end position="129"/>
    </location>
</feature>
<reference evidence="2" key="1">
    <citation type="submission" date="2022-01" db="EMBL/GenBank/DDBJ databases">
        <authorList>
            <person name="King R."/>
        </authorList>
    </citation>
    <scope>NUCLEOTIDE SEQUENCE</scope>
</reference>
<dbReference type="AlphaFoldDB" id="A0A9N9S958"/>
<reference evidence="2" key="2">
    <citation type="submission" date="2022-10" db="EMBL/GenBank/DDBJ databases">
        <authorList>
            <consortium name="ENA_rothamsted_submissions"/>
            <consortium name="culmorum"/>
            <person name="King R."/>
        </authorList>
    </citation>
    <scope>NUCLEOTIDE SEQUENCE</scope>
</reference>
<sequence length="173" mass="20678">MSLKKCYRNYRKVRKLLQIENFLCCFEIESSLPVAGLFIAVPCCILTYHDAVFLWEYMKERNEEEVRSGTRSPEVFEFIKCCEIFVFIFSSLFSFLMQYMMANRATKILRLCIVCSMTLTLSVFIEGVSRKSLNLIAFFAFNFYYTLCIYSTFKRFCREIYEEKVKMLQIELY</sequence>
<gene>
    <name evidence="2" type="ORF">CHIRRI_LOCUS13389</name>
</gene>
<keyword evidence="1" id="KW-0472">Membrane</keyword>
<dbReference type="EMBL" id="OU895880">
    <property type="protein sequence ID" value="CAG9810576.1"/>
    <property type="molecule type" value="Genomic_DNA"/>
</dbReference>
<dbReference type="OrthoDB" id="10410188at2759"/>
<proteinExistence type="predicted"/>
<keyword evidence="3" id="KW-1185">Reference proteome</keyword>
<feature type="transmembrane region" description="Helical" evidence="1">
    <location>
        <begin position="21"/>
        <end position="48"/>
    </location>
</feature>